<name>A0A4Z2ESI0_9TELE</name>
<feature type="region of interest" description="Disordered" evidence="1">
    <location>
        <begin position="44"/>
        <end position="76"/>
    </location>
</feature>
<evidence type="ECO:0000256" key="1">
    <source>
        <dbReference type="SAM" id="MobiDB-lite"/>
    </source>
</evidence>
<reference evidence="2 3" key="1">
    <citation type="submission" date="2019-03" db="EMBL/GenBank/DDBJ databases">
        <title>First draft genome of Liparis tanakae, snailfish: a comprehensive survey of snailfish specific genes.</title>
        <authorList>
            <person name="Kim W."/>
            <person name="Song I."/>
            <person name="Jeong J.-H."/>
            <person name="Kim D."/>
            <person name="Kim S."/>
            <person name="Ryu S."/>
            <person name="Song J.Y."/>
            <person name="Lee S.K."/>
        </authorList>
    </citation>
    <scope>NUCLEOTIDE SEQUENCE [LARGE SCALE GENOMIC DNA]</scope>
    <source>
        <tissue evidence="2">Muscle</tissue>
    </source>
</reference>
<dbReference type="EMBL" id="SRLO01003593">
    <property type="protein sequence ID" value="TNN31314.1"/>
    <property type="molecule type" value="Genomic_DNA"/>
</dbReference>
<accession>A0A4Z2ESI0</accession>
<keyword evidence="3" id="KW-1185">Reference proteome</keyword>
<evidence type="ECO:0000313" key="2">
    <source>
        <dbReference type="EMBL" id="TNN31314.1"/>
    </source>
</evidence>
<organism evidence="2 3">
    <name type="scientific">Liparis tanakae</name>
    <name type="common">Tanaka's snailfish</name>
    <dbReference type="NCBI Taxonomy" id="230148"/>
    <lineage>
        <taxon>Eukaryota</taxon>
        <taxon>Metazoa</taxon>
        <taxon>Chordata</taxon>
        <taxon>Craniata</taxon>
        <taxon>Vertebrata</taxon>
        <taxon>Euteleostomi</taxon>
        <taxon>Actinopterygii</taxon>
        <taxon>Neopterygii</taxon>
        <taxon>Teleostei</taxon>
        <taxon>Neoteleostei</taxon>
        <taxon>Acanthomorphata</taxon>
        <taxon>Eupercaria</taxon>
        <taxon>Perciformes</taxon>
        <taxon>Cottioidei</taxon>
        <taxon>Cottales</taxon>
        <taxon>Liparidae</taxon>
        <taxon>Liparis</taxon>
    </lineage>
</organism>
<gene>
    <name evidence="2" type="ORF">EYF80_058533</name>
</gene>
<comment type="caution">
    <text evidence="2">The sequence shown here is derived from an EMBL/GenBank/DDBJ whole genome shotgun (WGS) entry which is preliminary data.</text>
</comment>
<sequence>MSVRSRAANCRRISRYVVMYLYGYASLEEGGLKHIRTKDPLRMENRGSALENQGSAWRTEAPHGEPRLRMENQGWP</sequence>
<dbReference type="Proteomes" id="UP000314294">
    <property type="component" value="Unassembled WGS sequence"/>
</dbReference>
<protein>
    <submittedName>
        <fullName evidence="2">Uncharacterized protein</fullName>
    </submittedName>
</protein>
<feature type="compositionally biased region" description="Basic and acidic residues" evidence="1">
    <location>
        <begin position="60"/>
        <end position="70"/>
    </location>
</feature>
<evidence type="ECO:0000313" key="3">
    <source>
        <dbReference type="Proteomes" id="UP000314294"/>
    </source>
</evidence>
<dbReference type="AlphaFoldDB" id="A0A4Z2ESI0"/>
<proteinExistence type="predicted"/>